<feature type="transmembrane region" description="Helical" evidence="8">
    <location>
        <begin position="668"/>
        <end position="689"/>
    </location>
</feature>
<feature type="compositionally biased region" description="Basic and acidic residues" evidence="7">
    <location>
        <begin position="959"/>
        <end position="973"/>
    </location>
</feature>
<dbReference type="PANTHER" id="PTHR31145:SF7">
    <property type="entry name" value="TRP-LIKE ION CHANNEL"/>
    <property type="match status" value="1"/>
</dbReference>
<organism evidence="11 12">
    <name type="scientific">Claviceps pazoutovae</name>
    <dbReference type="NCBI Taxonomy" id="1649127"/>
    <lineage>
        <taxon>Eukaryota</taxon>
        <taxon>Fungi</taxon>
        <taxon>Dikarya</taxon>
        <taxon>Ascomycota</taxon>
        <taxon>Pezizomycotina</taxon>
        <taxon>Sordariomycetes</taxon>
        <taxon>Hypocreomycetidae</taxon>
        <taxon>Hypocreales</taxon>
        <taxon>Clavicipitaceae</taxon>
        <taxon>Claviceps</taxon>
    </lineage>
</organism>
<dbReference type="OrthoDB" id="5377623at2759"/>
<keyword evidence="4 9" id="KW-0732">Signal</keyword>
<dbReference type="GO" id="GO:0009272">
    <property type="term" value="P:fungal-type cell wall biogenesis"/>
    <property type="evidence" value="ECO:0007669"/>
    <property type="project" value="TreeGrafter"/>
</dbReference>
<keyword evidence="6 8" id="KW-0472">Membrane</keyword>
<keyword evidence="3 8" id="KW-0812">Transmembrane</keyword>
<comment type="similarity">
    <text evidence="2">Belongs to the transient receptor potential (TRP) ion channel family.</text>
</comment>
<feature type="transmembrane region" description="Helical" evidence="8">
    <location>
        <begin position="420"/>
        <end position="442"/>
    </location>
</feature>
<feature type="transmembrane region" description="Helical" evidence="8">
    <location>
        <begin position="500"/>
        <end position="522"/>
    </location>
</feature>
<evidence type="ECO:0000256" key="1">
    <source>
        <dbReference type="ARBA" id="ARBA00004141"/>
    </source>
</evidence>
<proteinExistence type="inferred from homology"/>
<comment type="caution">
    <text evidence="11">The sequence shown here is derived from an EMBL/GenBank/DDBJ whole genome shotgun (WGS) entry which is preliminary data.</text>
</comment>
<feature type="region of interest" description="Disordered" evidence="7">
    <location>
        <begin position="857"/>
        <end position="973"/>
    </location>
</feature>
<feature type="transmembrane region" description="Helical" evidence="8">
    <location>
        <begin position="233"/>
        <end position="253"/>
    </location>
</feature>
<feature type="transmembrane region" description="Helical" evidence="8">
    <location>
        <begin position="701"/>
        <end position="726"/>
    </location>
</feature>
<feature type="domain" description="ML-like" evidence="10">
    <location>
        <begin position="53"/>
        <end position="224"/>
    </location>
</feature>
<evidence type="ECO:0000313" key="11">
    <source>
        <dbReference type="EMBL" id="KAG5947691.1"/>
    </source>
</evidence>
<feature type="transmembrane region" description="Helical" evidence="8">
    <location>
        <begin position="638"/>
        <end position="656"/>
    </location>
</feature>
<feature type="compositionally biased region" description="Polar residues" evidence="7">
    <location>
        <begin position="869"/>
        <end position="879"/>
    </location>
</feature>
<dbReference type="InterPro" id="IPR010308">
    <property type="entry name" value="TRP_C"/>
</dbReference>
<feature type="chain" id="PRO_5040291577" description="ML-like domain-containing protein" evidence="9">
    <location>
        <begin position="30"/>
        <end position="973"/>
    </location>
</feature>
<feature type="signal peptide" evidence="9">
    <location>
        <begin position="1"/>
        <end position="29"/>
    </location>
</feature>
<name>A0A9P7MIX8_9HYPO</name>
<dbReference type="InterPro" id="IPR032800">
    <property type="entry name" value="TRP_N"/>
</dbReference>
<protein>
    <recommendedName>
        <fullName evidence="10">ML-like domain-containing protein</fullName>
    </recommendedName>
</protein>
<sequence length="973" mass="106879">MPSPFRGGRVWALLSALALTSIVLPAVEARKTIYNRDLGLNGTNRDLDASRYPALYSGNFDDCLGGESLFNVTKFDAAYYADNLTVLFHLDGTTNLRKEDVMRKCSIPESTSMTIVARPDRTSADHVANCKVHFTVEAYGENRFNMTYDPCKVDPHSMCPLSASVPITAFAAFPISPNDVSGIPSIALGLPDLEGLARVQIFANSTQTQIGCFQASMTNGNSFSHPEAVGSCLGVMILIAVLASFATAIYGLSIPHMRAHYAHSFSILIIFETFQSMFFSGALSVNWPSVLPAWWSNFAWTAGMIANDRIVRSVSSFTGNSVNITQVGGAGSIQINTGGGLSQQIYGRSILPRSVLSDYGSMSVNSFARRAANNASDALGSSTWGGHPRTPGMPMPGTWPGFAGTLSLVDIPPAEAFTVYIIWLMVMLAAVAVFIVASKVVLDLLIELKWLKSDGFNYFRSHVWGYMCAALLRTLYIAFFSAMTLAMYQFTLRGAAGPTAIAAIIWLAFFTGLGGIVAYACYCRLRHGKFETNADTLRFERGRVLGKVPFIATTRQSRIGDEEPSEKPYLFGTMPFFRVKYVDEDANRATVHVDEEYVKRFGWLSARYRRTRWWFFAVYFCYQFVRACFIGGGARTPLAQVFGLFIFDIIALVAFMKLNPFESNRNTAVAVWMLSMSKIITTGLSIAFLPDFALNRIAATILGIFIIVVQGFVAVAVMILIVLGACSTVMSLSRNHEDFPQVLDPIRVRFFEHSRASIQGFPPKPAEVKEDANKAIEAEPKEHGFQVRDVRRAPKIEDEALDQFPDLEPPIASAAAAIMAGRRSRANSASSRLSVNSLPRTTRVHRASWSSKDIPLWDSEMNRGDQQRQGHVRSSSLRLQNYHAESHGTNTPVRRPMTPQEELLEDASNNHQVQEPAADSAADGALDEEKNRPSDDGEDHAVAPAEPPITEPAATMVTEKGDAEVEAKVKTEI</sequence>
<dbReference type="Proteomes" id="UP000706124">
    <property type="component" value="Unassembled WGS sequence"/>
</dbReference>
<keyword evidence="5 8" id="KW-1133">Transmembrane helix</keyword>
<accession>A0A9P7MIX8</accession>
<keyword evidence="12" id="KW-1185">Reference proteome</keyword>
<evidence type="ECO:0000256" key="5">
    <source>
        <dbReference type="ARBA" id="ARBA00022989"/>
    </source>
</evidence>
<feature type="compositionally biased region" description="Basic and acidic residues" evidence="7">
    <location>
        <begin position="927"/>
        <end position="941"/>
    </location>
</feature>
<dbReference type="EMBL" id="SRPO01000023">
    <property type="protein sequence ID" value="KAG5947691.1"/>
    <property type="molecule type" value="Genomic_DNA"/>
</dbReference>
<evidence type="ECO:0000256" key="8">
    <source>
        <dbReference type="SAM" id="Phobius"/>
    </source>
</evidence>
<dbReference type="InterPro" id="IPR040241">
    <property type="entry name" value="TRP_Flc/Pkd2-like"/>
</dbReference>
<feature type="transmembrane region" description="Helical" evidence="8">
    <location>
        <begin position="613"/>
        <end position="632"/>
    </location>
</feature>
<dbReference type="SMART" id="SM01320">
    <property type="entry name" value="TRP_N"/>
    <property type="match status" value="1"/>
</dbReference>
<comment type="subcellular location">
    <subcellularLocation>
        <location evidence="1">Membrane</location>
        <topology evidence="1">Multi-pass membrane protein</topology>
    </subcellularLocation>
</comment>
<evidence type="ECO:0000259" key="10">
    <source>
        <dbReference type="SMART" id="SM01320"/>
    </source>
</evidence>
<evidence type="ECO:0000256" key="4">
    <source>
        <dbReference type="ARBA" id="ARBA00022729"/>
    </source>
</evidence>
<evidence type="ECO:0000256" key="2">
    <source>
        <dbReference type="ARBA" id="ARBA00010642"/>
    </source>
</evidence>
<evidence type="ECO:0000256" key="9">
    <source>
        <dbReference type="SAM" id="SignalP"/>
    </source>
</evidence>
<reference evidence="11 12" key="1">
    <citation type="journal article" date="2020" name="bioRxiv">
        <title>Whole genome comparisons of ergot fungi reveals the divergence and evolution of species within the genus Claviceps are the result of varying mechanisms driving genome evolution and host range expansion.</title>
        <authorList>
            <person name="Wyka S.A."/>
            <person name="Mondo S.J."/>
            <person name="Liu M."/>
            <person name="Dettman J."/>
            <person name="Nalam V."/>
            <person name="Broders K.D."/>
        </authorList>
    </citation>
    <scope>NUCLEOTIDE SEQUENCE [LARGE SCALE GENOMIC DNA]</scope>
    <source>
        <strain evidence="11 12">CCC 1485</strain>
    </source>
</reference>
<dbReference type="GO" id="GO:0016020">
    <property type="term" value="C:membrane"/>
    <property type="evidence" value="ECO:0007669"/>
    <property type="project" value="UniProtKB-SubCell"/>
</dbReference>
<dbReference type="Pfam" id="PF14558">
    <property type="entry name" value="TRP_N"/>
    <property type="match status" value="1"/>
</dbReference>
<evidence type="ECO:0000313" key="12">
    <source>
        <dbReference type="Proteomes" id="UP000706124"/>
    </source>
</evidence>
<evidence type="ECO:0000256" key="7">
    <source>
        <dbReference type="SAM" id="MobiDB-lite"/>
    </source>
</evidence>
<evidence type="ECO:0000256" key="6">
    <source>
        <dbReference type="ARBA" id="ARBA00023136"/>
    </source>
</evidence>
<dbReference type="Pfam" id="PF06011">
    <property type="entry name" value="TRP"/>
    <property type="match status" value="1"/>
</dbReference>
<dbReference type="GO" id="GO:0055085">
    <property type="term" value="P:transmembrane transport"/>
    <property type="evidence" value="ECO:0007669"/>
    <property type="project" value="TreeGrafter"/>
</dbReference>
<evidence type="ECO:0000256" key="3">
    <source>
        <dbReference type="ARBA" id="ARBA00022692"/>
    </source>
</evidence>
<dbReference type="PANTHER" id="PTHR31145">
    <property type="entry name" value="INTEGRAL MEMBRANE PROTEIN (AFU_ORTHOLOGUE AFUA_7G01610)"/>
    <property type="match status" value="1"/>
</dbReference>
<dbReference type="AlphaFoldDB" id="A0A9P7MIX8"/>
<feature type="transmembrane region" description="Helical" evidence="8">
    <location>
        <begin position="463"/>
        <end position="488"/>
    </location>
</feature>
<gene>
    <name evidence="11" type="ORF">E4U60_002777</name>
</gene>